<reference evidence="3 4" key="1">
    <citation type="journal article" date="2020" name="Genomics">
        <title>Complete, high-quality genomes from long-read metagenomic sequencing of two wolf lichen thalli reveals enigmatic genome architecture.</title>
        <authorList>
            <person name="McKenzie S.K."/>
            <person name="Walston R.F."/>
            <person name="Allen J.L."/>
        </authorList>
    </citation>
    <scope>NUCLEOTIDE SEQUENCE [LARGE SCALE GENOMIC DNA]</scope>
    <source>
        <strain evidence="3">WasteWater1</strain>
    </source>
</reference>
<feature type="region of interest" description="Disordered" evidence="1">
    <location>
        <begin position="158"/>
        <end position="180"/>
    </location>
</feature>
<dbReference type="EMBL" id="JACCJB010000021">
    <property type="protein sequence ID" value="KAF6218829.1"/>
    <property type="molecule type" value="Genomic_DNA"/>
</dbReference>
<dbReference type="RefSeq" id="XP_037148264.1">
    <property type="nucleotide sequence ID" value="XM_037296282.1"/>
</dbReference>
<dbReference type="InterPro" id="IPR001810">
    <property type="entry name" value="F-box_dom"/>
</dbReference>
<feature type="compositionally biased region" description="Low complexity" evidence="1">
    <location>
        <begin position="170"/>
        <end position="179"/>
    </location>
</feature>
<dbReference type="Proteomes" id="UP000593566">
    <property type="component" value="Unassembled WGS sequence"/>
</dbReference>
<feature type="domain" description="F-box" evidence="2">
    <location>
        <begin position="3"/>
        <end position="53"/>
    </location>
</feature>
<evidence type="ECO:0000313" key="3">
    <source>
        <dbReference type="EMBL" id="KAF6218829.1"/>
    </source>
</evidence>
<organism evidence="3 4">
    <name type="scientific">Letharia lupina</name>
    <dbReference type="NCBI Taxonomy" id="560253"/>
    <lineage>
        <taxon>Eukaryota</taxon>
        <taxon>Fungi</taxon>
        <taxon>Dikarya</taxon>
        <taxon>Ascomycota</taxon>
        <taxon>Pezizomycotina</taxon>
        <taxon>Lecanoromycetes</taxon>
        <taxon>OSLEUM clade</taxon>
        <taxon>Lecanoromycetidae</taxon>
        <taxon>Lecanorales</taxon>
        <taxon>Lecanorineae</taxon>
        <taxon>Parmeliaceae</taxon>
        <taxon>Letharia</taxon>
    </lineage>
</organism>
<dbReference type="PROSITE" id="PS50181">
    <property type="entry name" value="FBOX"/>
    <property type="match status" value="1"/>
</dbReference>
<comment type="caution">
    <text evidence="3">The sequence shown here is derived from an EMBL/GenBank/DDBJ whole genome shotgun (WGS) entry which is preliminary data.</text>
</comment>
<evidence type="ECO:0000313" key="4">
    <source>
        <dbReference type="Proteomes" id="UP000593566"/>
    </source>
</evidence>
<dbReference type="AlphaFoldDB" id="A0A8H6C8Y3"/>
<name>A0A8H6C8Y3_9LECA</name>
<sequence>MAPFRLRDLPGELRNNIYSKIPLSDKMTLLRTSRSISSEVSPFFYEEATYRIFVNVHHPSLYTKHPITRPPPQHIKKKIQNLDVYWALFEPEKRKEGDIEALSWDPLVSRGLCRVFFGWCPGVPWLPLPFRDSDFEPLKTLAGFETVEIRVGLKALGRPHNHHAPKRDTGNTSTDSDTSCPMMLPMYEVLRNGLESAFGVAELRQNPPDHYLRFEPGKHSADAVVKS</sequence>
<gene>
    <name evidence="3" type="ORF">HO133_005372</name>
</gene>
<proteinExistence type="predicted"/>
<evidence type="ECO:0000256" key="1">
    <source>
        <dbReference type="SAM" id="MobiDB-lite"/>
    </source>
</evidence>
<keyword evidence="4" id="KW-1185">Reference proteome</keyword>
<protein>
    <recommendedName>
        <fullName evidence="2">F-box domain-containing protein</fullName>
    </recommendedName>
</protein>
<evidence type="ECO:0000259" key="2">
    <source>
        <dbReference type="PROSITE" id="PS50181"/>
    </source>
</evidence>
<accession>A0A8H6C8Y3</accession>
<dbReference type="GeneID" id="59333778"/>